<dbReference type="OrthoDB" id="419598at2759"/>
<dbReference type="PANTHER" id="PTHR14194:SF86">
    <property type="entry name" value="OS05G0110300 PROTEIN"/>
    <property type="match status" value="1"/>
</dbReference>
<dbReference type="InterPro" id="IPR016040">
    <property type="entry name" value="NAD(P)-bd_dom"/>
</dbReference>
<evidence type="ECO:0000313" key="5">
    <source>
        <dbReference type="Proteomes" id="UP000751190"/>
    </source>
</evidence>
<dbReference type="CDD" id="cd05243">
    <property type="entry name" value="SDR_a5"/>
    <property type="match status" value="1"/>
</dbReference>
<keyword evidence="5" id="KW-1185">Reference proteome</keyword>
<evidence type="ECO:0000259" key="3">
    <source>
        <dbReference type="Pfam" id="PF13460"/>
    </source>
</evidence>
<dbReference type="SUPFAM" id="SSF51735">
    <property type="entry name" value="NAD(P)-binding Rossmann-fold domains"/>
    <property type="match status" value="1"/>
</dbReference>
<gene>
    <name evidence="4" type="ORF">KFE25_006707</name>
</gene>
<keyword evidence="2" id="KW-0732">Signal</keyword>
<evidence type="ECO:0000256" key="2">
    <source>
        <dbReference type="SAM" id="SignalP"/>
    </source>
</evidence>
<reference evidence="4" key="1">
    <citation type="submission" date="2021-05" db="EMBL/GenBank/DDBJ databases">
        <title>The genome of the haptophyte Pavlova lutheri (Diacronema luteri, Pavlovales) - a model for lipid biosynthesis in eukaryotic algae.</title>
        <authorList>
            <person name="Hulatt C.J."/>
            <person name="Posewitz M.C."/>
        </authorList>
    </citation>
    <scope>NUCLEOTIDE SEQUENCE</scope>
    <source>
        <strain evidence="4">NIVA-4/92</strain>
    </source>
</reference>
<name>A0A8J5XTJ5_DIALT</name>
<dbReference type="InterPro" id="IPR036291">
    <property type="entry name" value="NAD(P)-bd_dom_sf"/>
</dbReference>
<feature type="signal peptide" evidence="2">
    <location>
        <begin position="1"/>
        <end position="21"/>
    </location>
</feature>
<evidence type="ECO:0000313" key="4">
    <source>
        <dbReference type="EMBL" id="KAG8467655.1"/>
    </source>
</evidence>
<dbReference type="EMBL" id="JAGTXO010000005">
    <property type="protein sequence ID" value="KAG8467655.1"/>
    <property type="molecule type" value="Genomic_DNA"/>
</dbReference>
<evidence type="ECO:0000256" key="1">
    <source>
        <dbReference type="SAM" id="MobiDB-lite"/>
    </source>
</evidence>
<feature type="chain" id="PRO_5035296257" description="NAD(P)-binding domain-containing protein" evidence="2">
    <location>
        <begin position="22"/>
        <end position="309"/>
    </location>
</feature>
<dbReference type="Proteomes" id="UP000751190">
    <property type="component" value="Unassembled WGS sequence"/>
</dbReference>
<feature type="domain" description="NAD(P)-binding" evidence="3">
    <location>
        <begin position="21"/>
        <end position="249"/>
    </location>
</feature>
<accession>A0A8J5XTJ5</accession>
<dbReference type="InterPro" id="IPR044163">
    <property type="entry name" value="SARED1-like"/>
</dbReference>
<dbReference type="Gene3D" id="3.40.50.720">
    <property type="entry name" value="NAD(P)-binding Rossmann-like Domain"/>
    <property type="match status" value="1"/>
</dbReference>
<sequence>MAALVFLAALGAAPMRVLVTGAGGRTGALTFKQLAERPDQFAPFGLVRSSKAAGKLKRVGASSAQLIRSDIMDAKLLAKHMSDAKIQALVICTSATPQIKKRSIVKLLLSKLLRRPGGRPTFRFPPRGTPEEVDYYGCLAQIDAAKAAGVSHVVLVSSMGGTDASNFLNTIGRKPDGTGGDILLWKRKAEKYIAASGVPFTIVHPGGLIDEPGGKRRIIAGVDDELLKRTPRTIPRDDVAKVCVEALLHANARGLAFDIITDPVGEGDATRDFGAFFDTLASGRRYDFSKDPGEPPAAFPGGLPVGQPK</sequence>
<dbReference type="AlphaFoldDB" id="A0A8J5XTJ5"/>
<dbReference type="OMA" id="EAMVICT"/>
<dbReference type="PANTHER" id="PTHR14194">
    <property type="entry name" value="NITROGEN METABOLIC REGULATION PROTEIN NMR-RELATED"/>
    <property type="match status" value="1"/>
</dbReference>
<proteinExistence type="predicted"/>
<feature type="region of interest" description="Disordered" evidence="1">
    <location>
        <begin position="287"/>
        <end position="309"/>
    </location>
</feature>
<protein>
    <recommendedName>
        <fullName evidence="3">NAD(P)-binding domain-containing protein</fullName>
    </recommendedName>
</protein>
<dbReference type="GO" id="GO:0016491">
    <property type="term" value="F:oxidoreductase activity"/>
    <property type="evidence" value="ECO:0007669"/>
    <property type="project" value="InterPro"/>
</dbReference>
<dbReference type="Pfam" id="PF13460">
    <property type="entry name" value="NAD_binding_10"/>
    <property type="match status" value="1"/>
</dbReference>
<comment type="caution">
    <text evidence="4">The sequence shown here is derived from an EMBL/GenBank/DDBJ whole genome shotgun (WGS) entry which is preliminary data.</text>
</comment>
<organism evidence="4 5">
    <name type="scientific">Diacronema lutheri</name>
    <name type="common">Unicellular marine alga</name>
    <name type="synonym">Monochrysis lutheri</name>
    <dbReference type="NCBI Taxonomy" id="2081491"/>
    <lineage>
        <taxon>Eukaryota</taxon>
        <taxon>Haptista</taxon>
        <taxon>Haptophyta</taxon>
        <taxon>Pavlovophyceae</taxon>
        <taxon>Pavlovales</taxon>
        <taxon>Pavlovaceae</taxon>
        <taxon>Diacronema</taxon>
    </lineage>
</organism>